<dbReference type="EMBL" id="JACJTQ010000023">
    <property type="protein sequence ID" value="MBD2693135.1"/>
    <property type="molecule type" value="Genomic_DNA"/>
</dbReference>
<organism evidence="1 2">
    <name type="scientific">Anabaena catenula FACHB-362</name>
    <dbReference type="NCBI Taxonomy" id="2692877"/>
    <lineage>
        <taxon>Bacteria</taxon>
        <taxon>Bacillati</taxon>
        <taxon>Cyanobacteriota</taxon>
        <taxon>Cyanophyceae</taxon>
        <taxon>Nostocales</taxon>
        <taxon>Nostocaceae</taxon>
        <taxon>Anabaena</taxon>
    </lineage>
</organism>
<accession>A0ABR8J6B1</accession>
<sequence length="55" mass="6598">MQDVSKHIINQELVRVEQKTIPLKRLEGMGLIKQEGNYVKIRCELYQMYFSDRLN</sequence>
<dbReference type="Pfam" id="PF14516">
    <property type="entry name" value="AAA_35"/>
    <property type="match status" value="1"/>
</dbReference>
<evidence type="ECO:0000313" key="2">
    <source>
        <dbReference type="Proteomes" id="UP000660381"/>
    </source>
</evidence>
<protein>
    <submittedName>
        <fullName evidence="1">AAA-like domain-containing protein</fullName>
    </submittedName>
</protein>
<name>A0ABR8J6B1_9NOST</name>
<evidence type="ECO:0000313" key="1">
    <source>
        <dbReference type="EMBL" id="MBD2693135.1"/>
    </source>
</evidence>
<comment type="caution">
    <text evidence="1">The sequence shown here is derived from an EMBL/GenBank/DDBJ whole genome shotgun (WGS) entry which is preliminary data.</text>
</comment>
<reference evidence="1 2" key="1">
    <citation type="journal article" date="2020" name="ISME J.">
        <title>Comparative genomics reveals insights into cyanobacterial evolution and habitat adaptation.</title>
        <authorList>
            <person name="Chen M.Y."/>
            <person name="Teng W.K."/>
            <person name="Zhao L."/>
            <person name="Hu C.X."/>
            <person name="Zhou Y.K."/>
            <person name="Han B.P."/>
            <person name="Song L.R."/>
            <person name="Shu W.S."/>
        </authorList>
    </citation>
    <scope>NUCLEOTIDE SEQUENCE [LARGE SCALE GENOMIC DNA]</scope>
    <source>
        <strain evidence="1 2">FACHB-362</strain>
    </source>
</reference>
<proteinExistence type="predicted"/>
<keyword evidence="2" id="KW-1185">Reference proteome</keyword>
<dbReference type="Proteomes" id="UP000660381">
    <property type="component" value="Unassembled WGS sequence"/>
</dbReference>
<gene>
    <name evidence="1" type="ORF">H6G68_15490</name>
</gene>